<sequence length="75" mass="8831">MKYIPEVVVLTTCELYGVIANVESFQSNVPVLHSQSRYTLHVSVVHRQSRYTLKMQFYDKYDKYVCILVKLFLVV</sequence>
<dbReference type="Gramene" id="AET6Gv20458600.25">
    <property type="protein sequence ID" value="AET6Gv20458600.25"/>
    <property type="gene ID" value="AET6Gv20458600"/>
</dbReference>
<reference evidence="1" key="4">
    <citation type="submission" date="2019-03" db="UniProtKB">
        <authorList>
            <consortium name="EnsemblPlants"/>
        </authorList>
    </citation>
    <scope>IDENTIFICATION</scope>
</reference>
<reference evidence="2" key="2">
    <citation type="journal article" date="2017" name="Nat. Plants">
        <title>The Aegilops tauschii genome reveals multiple impacts of transposons.</title>
        <authorList>
            <person name="Zhao G."/>
            <person name="Zou C."/>
            <person name="Li K."/>
            <person name="Wang K."/>
            <person name="Li T."/>
            <person name="Gao L."/>
            <person name="Zhang X."/>
            <person name="Wang H."/>
            <person name="Yang Z."/>
            <person name="Liu X."/>
            <person name="Jiang W."/>
            <person name="Mao L."/>
            <person name="Kong X."/>
            <person name="Jiao Y."/>
            <person name="Jia J."/>
        </authorList>
    </citation>
    <scope>NUCLEOTIDE SEQUENCE [LARGE SCALE GENOMIC DNA]</scope>
    <source>
        <strain evidence="2">cv. AL8/78</strain>
    </source>
</reference>
<dbReference type="AlphaFoldDB" id="A0A453NRM4"/>
<protein>
    <submittedName>
        <fullName evidence="1">Uncharacterized protein</fullName>
    </submittedName>
</protein>
<evidence type="ECO:0000313" key="2">
    <source>
        <dbReference type="Proteomes" id="UP000015105"/>
    </source>
</evidence>
<dbReference type="Proteomes" id="UP000015105">
    <property type="component" value="Chromosome 6D"/>
</dbReference>
<reference evidence="1" key="3">
    <citation type="journal article" date="2017" name="Nature">
        <title>Genome sequence of the progenitor of the wheat D genome Aegilops tauschii.</title>
        <authorList>
            <person name="Luo M.C."/>
            <person name="Gu Y.Q."/>
            <person name="Puiu D."/>
            <person name="Wang H."/>
            <person name="Twardziok S.O."/>
            <person name="Deal K.R."/>
            <person name="Huo N."/>
            <person name="Zhu T."/>
            <person name="Wang L."/>
            <person name="Wang Y."/>
            <person name="McGuire P.E."/>
            <person name="Liu S."/>
            <person name="Long H."/>
            <person name="Ramasamy R.K."/>
            <person name="Rodriguez J.C."/>
            <person name="Van S.L."/>
            <person name="Yuan L."/>
            <person name="Wang Z."/>
            <person name="Xia Z."/>
            <person name="Xiao L."/>
            <person name="Anderson O.D."/>
            <person name="Ouyang S."/>
            <person name="Liang Y."/>
            <person name="Zimin A.V."/>
            <person name="Pertea G."/>
            <person name="Qi P."/>
            <person name="Bennetzen J.L."/>
            <person name="Dai X."/>
            <person name="Dawson M.W."/>
            <person name="Muller H.G."/>
            <person name="Kugler K."/>
            <person name="Rivarola-Duarte L."/>
            <person name="Spannagl M."/>
            <person name="Mayer K.F.X."/>
            <person name="Lu F.H."/>
            <person name="Bevan M.W."/>
            <person name="Leroy P."/>
            <person name="Li P."/>
            <person name="You F.M."/>
            <person name="Sun Q."/>
            <person name="Liu Z."/>
            <person name="Lyons E."/>
            <person name="Wicker T."/>
            <person name="Salzberg S.L."/>
            <person name="Devos K.M."/>
            <person name="Dvorak J."/>
        </authorList>
    </citation>
    <scope>NUCLEOTIDE SEQUENCE [LARGE SCALE GENOMIC DNA]</scope>
    <source>
        <strain evidence="1">cv. AL8/78</strain>
    </source>
</reference>
<reference evidence="1" key="5">
    <citation type="journal article" date="2021" name="G3 (Bethesda)">
        <title>Aegilops tauschii genome assembly Aet v5.0 features greater sequence contiguity and improved annotation.</title>
        <authorList>
            <person name="Wang L."/>
            <person name="Zhu T."/>
            <person name="Rodriguez J.C."/>
            <person name="Deal K.R."/>
            <person name="Dubcovsky J."/>
            <person name="McGuire P.E."/>
            <person name="Lux T."/>
            <person name="Spannagl M."/>
            <person name="Mayer K.F.X."/>
            <person name="Baldrich P."/>
            <person name="Meyers B.C."/>
            <person name="Huo N."/>
            <person name="Gu Y.Q."/>
            <person name="Zhou H."/>
            <person name="Devos K.M."/>
            <person name="Bennetzen J.L."/>
            <person name="Unver T."/>
            <person name="Budak H."/>
            <person name="Gulick P.J."/>
            <person name="Galiba G."/>
            <person name="Kalapos B."/>
            <person name="Nelson D.R."/>
            <person name="Li P."/>
            <person name="You F.M."/>
            <person name="Luo M.C."/>
            <person name="Dvorak J."/>
        </authorList>
    </citation>
    <scope>NUCLEOTIDE SEQUENCE [LARGE SCALE GENOMIC DNA]</scope>
    <source>
        <strain evidence="1">cv. AL8/78</strain>
    </source>
</reference>
<keyword evidence="2" id="KW-1185">Reference proteome</keyword>
<evidence type="ECO:0000313" key="1">
    <source>
        <dbReference type="EnsemblPlants" id="AET6Gv20458600.25"/>
    </source>
</evidence>
<dbReference type="EnsemblPlants" id="AET6Gv20458600.25">
    <property type="protein sequence ID" value="AET6Gv20458600.25"/>
    <property type="gene ID" value="AET6Gv20458600"/>
</dbReference>
<reference evidence="2" key="1">
    <citation type="journal article" date="2014" name="Science">
        <title>Ancient hybridizations among the ancestral genomes of bread wheat.</title>
        <authorList>
            <consortium name="International Wheat Genome Sequencing Consortium,"/>
            <person name="Marcussen T."/>
            <person name="Sandve S.R."/>
            <person name="Heier L."/>
            <person name="Spannagl M."/>
            <person name="Pfeifer M."/>
            <person name="Jakobsen K.S."/>
            <person name="Wulff B.B."/>
            <person name="Steuernagel B."/>
            <person name="Mayer K.F."/>
            <person name="Olsen O.A."/>
        </authorList>
    </citation>
    <scope>NUCLEOTIDE SEQUENCE [LARGE SCALE GENOMIC DNA]</scope>
    <source>
        <strain evidence="2">cv. AL8/78</strain>
    </source>
</reference>
<name>A0A453NRM4_AEGTS</name>
<organism evidence="1 2">
    <name type="scientific">Aegilops tauschii subsp. strangulata</name>
    <name type="common">Goatgrass</name>
    <dbReference type="NCBI Taxonomy" id="200361"/>
    <lineage>
        <taxon>Eukaryota</taxon>
        <taxon>Viridiplantae</taxon>
        <taxon>Streptophyta</taxon>
        <taxon>Embryophyta</taxon>
        <taxon>Tracheophyta</taxon>
        <taxon>Spermatophyta</taxon>
        <taxon>Magnoliopsida</taxon>
        <taxon>Liliopsida</taxon>
        <taxon>Poales</taxon>
        <taxon>Poaceae</taxon>
        <taxon>BOP clade</taxon>
        <taxon>Pooideae</taxon>
        <taxon>Triticodae</taxon>
        <taxon>Triticeae</taxon>
        <taxon>Triticinae</taxon>
        <taxon>Aegilops</taxon>
    </lineage>
</organism>
<proteinExistence type="predicted"/>
<accession>A0A453NRM4</accession>